<feature type="domain" description="Hemerythrin-like" evidence="1">
    <location>
        <begin position="14"/>
        <end position="131"/>
    </location>
</feature>
<evidence type="ECO:0000259" key="1">
    <source>
        <dbReference type="Pfam" id="PF01814"/>
    </source>
</evidence>
<name>A0A853G4R2_9BURK</name>
<dbReference type="Proteomes" id="UP000559809">
    <property type="component" value="Unassembled WGS sequence"/>
</dbReference>
<accession>A0A853G4R2</accession>
<comment type="caution">
    <text evidence="2">The sequence shown here is derived from an EMBL/GenBank/DDBJ whole genome shotgun (WGS) entry which is preliminary data.</text>
</comment>
<dbReference type="InterPro" id="IPR012312">
    <property type="entry name" value="Hemerythrin-like"/>
</dbReference>
<dbReference type="CDD" id="cd12108">
    <property type="entry name" value="Hr-like"/>
    <property type="match status" value="1"/>
</dbReference>
<protein>
    <submittedName>
        <fullName evidence="2">Hemerythrin domain-containing protein</fullName>
    </submittedName>
</protein>
<dbReference type="AlphaFoldDB" id="A0A853G4R2"/>
<sequence length="161" mass="18574">MNKSRIPAAQKEVLSLLLDDHKRAKQLFKDFESQQDDAAKEDIAHTVCMELQIHTELEERHFYPFLRRQDPEAFGDLLDEAKVEHDSAKSLIGQILSMKPGDDLYDAKVIVLGEYVSHHVKEEEEELFPQIISKKIDLREMLDPMMETKERMQGQLAPATA</sequence>
<gene>
    <name evidence="2" type="ORF">H0A72_15900</name>
</gene>
<reference evidence="2 3" key="1">
    <citation type="submission" date="2020-07" db="EMBL/GenBank/DDBJ databases">
        <title>Taxonomic revisions and descriptions of new bacterial species based on genomic comparisons in the high-G+C-content subgroup of the family Alcaligenaceae.</title>
        <authorList>
            <person name="Szabo A."/>
            <person name="Felfoldi T."/>
        </authorList>
    </citation>
    <scope>NUCLEOTIDE SEQUENCE [LARGE SCALE GENOMIC DNA]</scope>
    <source>
        <strain evidence="2 3">LMG 24012</strain>
    </source>
</reference>
<dbReference type="Pfam" id="PF01814">
    <property type="entry name" value="Hemerythrin"/>
    <property type="match status" value="1"/>
</dbReference>
<dbReference type="PANTHER" id="PTHR35585:SF1">
    <property type="entry name" value="HHE DOMAIN PROTEIN (AFU_ORTHOLOGUE AFUA_4G00730)"/>
    <property type="match status" value="1"/>
</dbReference>
<evidence type="ECO:0000313" key="3">
    <source>
        <dbReference type="Proteomes" id="UP000559809"/>
    </source>
</evidence>
<dbReference type="PANTHER" id="PTHR35585">
    <property type="entry name" value="HHE DOMAIN PROTEIN (AFU_ORTHOLOGUE AFUA_4G00730)"/>
    <property type="match status" value="1"/>
</dbReference>
<proteinExistence type="predicted"/>
<keyword evidence="3" id="KW-1185">Reference proteome</keyword>
<dbReference type="EMBL" id="JACCEM010000008">
    <property type="protein sequence ID" value="NYT50802.1"/>
    <property type="molecule type" value="Genomic_DNA"/>
</dbReference>
<evidence type="ECO:0000313" key="2">
    <source>
        <dbReference type="EMBL" id="NYT50802.1"/>
    </source>
</evidence>
<dbReference type="RefSeq" id="WP_180157088.1">
    <property type="nucleotide sequence ID" value="NZ_JACCEM010000008.1"/>
</dbReference>
<dbReference type="Gene3D" id="1.20.120.520">
    <property type="entry name" value="nmb1532 protein domain like"/>
    <property type="match status" value="1"/>
</dbReference>
<organism evidence="2 3">
    <name type="scientific">Parapusillimonas granuli</name>
    <dbReference type="NCBI Taxonomy" id="380911"/>
    <lineage>
        <taxon>Bacteria</taxon>
        <taxon>Pseudomonadati</taxon>
        <taxon>Pseudomonadota</taxon>
        <taxon>Betaproteobacteria</taxon>
        <taxon>Burkholderiales</taxon>
        <taxon>Alcaligenaceae</taxon>
        <taxon>Parapusillimonas</taxon>
    </lineage>
</organism>